<dbReference type="InterPro" id="IPR050839">
    <property type="entry name" value="Rho-assoc_Ser/Thr_Kinase"/>
</dbReference>
<reference evidence="25 26" key="1">
    <citation type="journal article" date="2018" name="Evol. Lett.">
        <title>Horizontal gene cluster transfer increased hallucinogenic mushroom diversity.</title>
        <authorList>
            <person name="Reynolds H.T."/>
            <person name="Vijayakumar V."/>
            <person name="Gluck-Thaler E."/>
            <person name="Korotkin H.B."/>
            <person name="Matheny P.B."/>
            <person name="Slot J.C."/>
        </authorList>
    </citation>
    <scope>NUCLEOTIDE SEQUENCE [LARGE SCALE GENOMIC DNA]</scope>
    <source>
        <strain evidence="25 26">2631</strain>
    </source>
</reference>
<keyword evidence="11" id="KW-0347">Helicase</keyword>
<dbReference type="PROSITE" id="PS00108">
    <property type="entry name" value="PROTEIN_KINASE_ST"/>
    <property type="match status" value="1"/>
</dbReference>
<dbReference type="SUPFAM" id="SSF56112">
    <property type="entry name" value="Protein kinase-like (PK-like)"/>
    <property type="match status" value="1"/>
</dbReference>
<evidence type="ECO:0000259" key="21">
    <source>
        <dbReference type="PROSITE" id="PS50011"/>
    </source>
</evidence>
<keyword evidence="10" id="KW-0378">Hydrolase</keyword>
<dbReference type="PROSITE" id="PS51194">
    <property type="entry name" value="HELICASE_CTER"/>
    <property type="match status" value="1"/>
</dbReference>
<dbReference type="PROSITE" id="PS00107">
    <property type="entry name" value="PROTEIN_KINASE_ATP"/>
    <property type="match status" value="1"/>
</dbReference>
<dbReference type="GO" id="GO:0004674">
    <property type="term" value="F:protein serine/threonine kinase activity"/>
    <property type="evidence" value="ECO:0007669"/>
    <property type="project" value="UniProtKB-KW"/>
</dbReference>
<evidence type="ECO:0000313" key="26">
    <source>
        <dbReference type="Proteomes" id="UP000283269"/>
    </source>
</evidence>
<feature type="binding site" evidence="19">
    <location>
        <position position="153"/>
    </location>
    <ligand>
        <name>ATP</name>
        <dbReference type="ChEBI" id="CHEBI:30616"/>
    </ligand>
</feature>
<evidence type="ECO:0000256" key="9">
    <source>
        <dbReference type="ARBA" id="ARBA00022777"/>
    </source>
</evidence>
<keyword evidence="4" id="KW-0723">Serine/threonine-protein kinase</keyword>
<name>A0A409WGT8_PSICY</name>
<dbReference type="SUPFAM" id="SSF52540">
    <property type="entry name" value="P-loop containing nucleoside triphosphate hydrolases"/>
    <property type="match status" value="2"/>
</dbReference>
<feature type="domain" description="Protein kinase" evidence="21">
    <location>
        <begin position="124"/>
        <end position="429"/>
    </location>
</feature>
<dbReference type="GO" id="GO:0004386">
    <property type="term" value="F:helicase activity"/>
    <property type="evidence" value="ECO:0007669"/>
    <property type="project" value="UniProtKB-KW"/>
</dbReference>
<dbReference type="SMART" id="SM01178">
    <property type="entry name" value="DUF4217"/>
    <property type="match status" value="1"/>
</dbReference>
<dbReference type="EC" id="2.7.11.1" evidence="2"/>
<dbReference type="FunCoup" id="A0A409WGT8">
    <property type="interactions" value="875"/>
</dbReference>
<dbReference type="InterPro" id="IPR011545">
    <property type="entry name" value="DEAD/DEAH_box_helicase_dom"/>
</dbReference>
<dbReference type="Pfam" id="PF13959">
    <property type="entry name" value="CTE_SPB4"/>
    <property type="match status" value="1"/>
</dbReference>
<feature type="domain" description="Helicase C-terminal" evidence="23">
    <location>
        <begin position="758"/>
        <end position="905"/>
    </location>
</feature>
<dbReference type="OrthoDB" id="3638488at2759"/>
<keyword evidence="8 19" id="KW-0547">Nucleotide-binding</keyword>
<dbReference type="GO" id="GO:0006364">
    <property type="term" value="P:rRNA processing"/>
    <property type="evidence" value="ECO:0007669"/>
    <property type="project" value="UniProtKB-KW"/>
</dbReference>
<evidence type="ECO:0000256" key="12">
    <source>
        <dbReference type="ARBA" id="ARBA00022840"/>
    </source>
</evidence>
<dbReference type="GO" id="GO:0005737">
    <property type="term" value="C:cytoplasm"/>
    <property type="evidence" value="ECO:0007669"/>
    <property type="project" value="TreeGrafter"/>
</dbReference>
<evidence type="ECO:0000256" key="8">
    <source>
        <dbReference type="ARBA" id="ARBA00022741"/>
    </source>
</evidence>
<evidence type="ECO:0000256" key="15">
    <source>
        <dbReference type="ARBA" id="ARBA00038002"/>
    </source>
</evidence>
<keyword evidence="26" id="KW-1185">Reference proteome</keyword>
<evidence type="ECO:0000259" key="22">
    <source>
        <dbReference type="PROSITE" id="PS51192"/>
    </source>
</evidence>
<dbReference type="GO" id="GO:0005730">
    <property type="term" value="C:nucleolus"/>
    <property type="evidence" value="ECO:0007669"/>
    <property type="project" value="UniProtKB-SubCell"/>
</dbReference>
<evidence type="ECO:0000256" key="6">
    <source>
        <dbReference type="ARBA" id="ARBA00022553"/>
    </source>
</evidence>
<evidence type="ECO:0000259" key="24">
    <source>
        <dbReference type="PROSITE" id="PS51285"/>
    </source>
</evidence>
<dbReference type="PROSITE" id="PS00039">
    <property type="entry name" value="DEAD_ATP_HELICASE"/>
    <property type="match status" value="1"/>
</dbReference>
<evidence type="ECO:0000256" key="10">
    <source>
        <dbReference type="ARBA" id="ARBA00022801"/>
    </source>
</evidence>
<dbReference type="InterPro" id="IPR056330">
    <property type="entry name" value="CTT_SPB4"/>
</dbReference>
<keyword evidence="6" id="KW-0597">Phosphoprotein</keyword>
<keyword evidence="12 19" id="KW-0067">ATP-binding</keyword>
<dbReference type="InterPro" id="IPR000719">
    <property type="entry name" value="Prot_kinase_dom"/>
</dbReference>
<organism evidence="25 26">
    <name type="scientific">Psilocybe cyanescens</name>
    <dbReference type="NCBI Taxonomy" id="93625"/>
    <lineage>
        <taxon>Eukaryota</taxon>
        <taxon>Fungi</taxon>
        <taxon>Dikarya</taxon>
        <taxon>Basidiomycota</taxon>
        <taxon>Agaricomycotina</taxon>
        <taxon>Agaricomycetes</taxon>
        <taxon>Agaricomycetidae</taxon>
        <taxon>Agaricales</taxon>
        <taxon>Agaricineae</taxon>
        <taxon>Strophariaceae</taxon>
        <taxon>Psilocybe</taxon>
    </lineage>
</organism>
<dbReference type="Gene3D" id="1.10.510.10">
    <property type="entry name" value="Transferase(Phosphotransferase) domain 1"/>
    <property type="match status" value="2"/>
</dbReference>
<dbReference type="SMART" id="SM00490">
    <property type="entry name" value="HELICc"/>
    <property type="match status" value="1"/>
</dbReference>
<dbReference type="InterPro" id="IPR025313">
    <property type="entry name" value="SPB4-like_CTE"/>
</dbReference>
<feature type="domain" description="Helicase ATP-binding" evidence="22">
    <location>
        <begin position="538"/>
        <end position="725"/>
    </location>
</feature>
<comment type="similarity">
    <text evidence="16">Belongs to the protein kinase superfamily. STE Ser/Thr protein kinase family. COT1 subfamily.</text>
</comment>
<evidence type="ECO:0000256" key="4">
    <source>
        <dbReference type="ARBA" id="ARBA00022527"/>
    </source>
</evidence>
<dbReference type="GO" id="GO:0031032">
    <property type="term" value="P:actomyosin structure organization"/>
    <property type="evidence" value="ECO:0007669"/>
    <property type="project" value="TreeGrafter"/>
</dbReference>
<dbReference type="STRING" id="93625.A0A409WGT8"/>
<dbReference type="InterPro" id="IPR000629">
    <property type="entry name" value="RNA-helicase_DEAD-box_CS"/>
</dbReference>
<evidence type="ECO:0000256" key="11">
    <source>
        <dbReference type="ARBA" id="ARBA00022806"/>
    </source>
</evidence>
<dbReference type="GO" id="GO:0003723">
    <property type="term" value="F:RNA binding"/>
    <property type="evidence" value="ECO:0007669"/>
    <property type="project" value="UniProtKB-KW"/>
</dbReference>
<protein>
    <recommendedName>
        <fullName evidence="2">non-specific serine/threonine protein kinase</fullName>
        <ecNumber evidence="2">2.7.11.1</ecNumber>
    </recommendedName>
</protein>
<dbReference type="EMBL" id="NHYD01003434">
    <property type="protein sequence ID" value="PPQ77748.1"/>
    <property type="molecule type" value="Genomic_DNA"/>
</dbReference>
<dbReference type="InterPro" id="IPR014001">
    <property type="entry name" value="Helicase_ATP-bd"/>
</dbReference>
<keyword evidence="3" id="KW-0690">Ribosome biogenesis</keyword>
<dbReference type="InterPro" id="IPR001650">
    <property type="entry name" value="Helicase_C-like"/>
</dbReference>
<evidence type="ECO:0000256" key="17">
    <source>
        <dbReference type="ARBA" id="ARBA00047899"/>
    </source>
</evidence>
<feature type="region of interest" description="Disordered" evidence="20">
    <location>
        <begin position="1"/>
        <end position="34"/>
    </location>
</feature>
<comment type="caution">
    <text evidence="25">The sequence shown here is derived from an EMBL/GenBank/DDBJ whole genome shotgun (WGS) entry which is preliminary data.</text>
</comment>
<dbReference type="PANTHER" id="PTHR22988:SF71">
    <property type="entry name" value="CITRON RHO-INTERACTING KINASE"/>
    <property type="match status" value="1"/>
</dbReference>
<keyword evidence="13" id="KW-0694">RNA-binding</keyword>
<feature type="domain" description="AGC-kinase C-terminal" evidence="24">
    <location>
        <begin position="430"/>
        <end position="497"/>
    </location>
</feature>
<comment type="catalytic activity">
    <reaction evidence="18">
        <text>L-seryl-[protein] + ATP = O-phospho-L-seryl-[protein] + ADP + H(+)</text>
        <dbReference type="Rhea" id="RHEA:17989"/>
        <dbReference type="Rhea" id="RHEA-COMP:9863"/>
        <dbReference type="Rhea" id="RHEA-COMP:11604"/>
        <dbReference type="ChEBI" id="CHEBI:15378"/>
        <dbReference type="ChEBI" id="CHEBI:29999"/>
        <dbReference type="ChEBI" id="CHEBI:30616"/>
        <dbReference type="ChEBI" id="CHEBI:83421"/>
        <dbReference type="ChEBI" id="CHEBI:456216"/>
        <dbReference type="EC" id="2.7.11.1"/>
    </reaction>
</comment>
<sequence>MSASNSNSQQQYAQRQSQVQGKGAPSSNGASKSSDYVYFDRNLSGFTEGAMTKAQSAQLKLEHYYKVAVDSAIERNTRRVELERRLQTESLMSEERKNRQLQQLGKKESTFLRMKRTKLGLDDFRTVKVIGKGAFGEVRLVQKADTGKIYAMKLLKKDEMLKKDQLAHVRAERDVLAESNSPWVVQLFYSFQDASHLYLIMEFLPGGDLMTMLIKYDTFSEDVTRFYLAECVLAIEAVHNLGFIHRDIKPDNILIDKDGHVKLSDFGLSTGFHKQHDSSYYARLLESGNNAPPTAAQASRNSVMVNSINLTMTNKDQIATWKANRRKLAYSTVGTPDYIAPEIFSQNGYGKECDWWSLGAIMFECLVGYPPFCSENTHETYQKIMQWQQYLALPGDVHLSREAEDLIRRLITWQDKRLTVEQIKKHHFFYGVDWDTIRHIDAPFVPHLRSITDTSYFPTDELDQVPENTTVDPDAASKDMAFLGYLHLQTIFGFIGMSASTAFAGLWTSLPTPLTAWVLDVIQSMGHTQMTPVQASTIPLFMKHKDVVVEAVTGSGKTLAFVIPILERLIRRETKLRHEEIGALIVSPTRELATQIHSIFQLFLASQPDDTSAFPSPLLLVSSEQSSPAQDIQRFVSTGADIVIGTPGRIEEFLLGQGRSTVNVKGLEVLVLDEADRLLDLGFQAALSRIITHLPKQRRTGLFSATMTDADALSELVRVGLRNPARITVKVQSKRSKLGGGLDGPKGEVIEERRTPANLQNYYVTCRPSEKLIQLARIISHEILPSLTHSKATFHSLHGNLTPSARTRTLAAFASAPPTANAPSFLLATDVAARGLDLPSVDVVIQFDPPTDTKTFSHRCGRTARAGRAGTAWVLLSGREVDFVDFLSIRKIPLKKRPYFTAGGEEQLQCAVPQVEGDEGLSEGPDDPEVEVFLAKIRSILSTDRALHDQSMKAFVSFIRAYSKHEASYIFRVKDLDLVGVAKSFGLLRLPKMPELKTANRDPWKDTDISWDDFAYANQAQEAKRLAVLSEAAAAKEAGERERRNSEHIQKIKKNAAWSVKASKEEERGKRRDKRKLKKKWQKTQEAASVKAVEEQVTGKRQREEASNTAGDNSDDWAELAREEKMAKRLRQGVVSQKEFDAEFANL</sequence>
<dbReference type="Gene3D" id="3.40.50.300">
    <property type="entry name" value="P-loop containing nucleotide triphosphate hydrolases"/>
    <property type="match status" value="2"/>
</dbReference>
<comment type="subcellular location">
    <subcellularLocation>
        <location evidence="1">Nucleus</location>
        <location evidence="1">Nucleolus</location>
    </subcellularLocation>
</comment>
<evidence type="ECO:0000256" key="3">
    <source>
        <dbReference type="ARBA" id="ARBA00022517"/>
    </source>
</evidence>
<dbReference type="InterPro" id="IPR027417">
    <property type="entry name" value="P-loop_NTPase"/>
</dbReference>
<dbReference type="GO" id="GO:0016787">
    <property type="term" value="F:hydrolase activity"/>
    <property type="evidence" value="ECO:0007669"/>
    <property type="project" value="UniProtKB-KW"/>
</dbReference>
<comment type="similarity">
    <text evidence="15">Belongs to the DEAD box helicase family. DDX55/SPB4 subfamily.</text>
</comment>
<dbReference type="Gene3D" id="3.30.200.20">
    <property type="entry name" value="Phosphorylase Kinase, domain 1"/>
    <property type="match status" value="2"/>
</dbReference>
<dbReference type="CDD" id="cd18787">
    <property type="entry name" value="SF2_C_DEAD"/>
    <property type="match status" value="1"/>
</dbReference>
<keyword evidence="5" id="KW-0698">rRNA processing</keyword>
<dbReference type="InterPro" id="IPR017441">
    <property type="entry name" value="Protein_kinase_ATP_BS"/>
</dbReference>
<keyword evidence="9" id="KW-0418">Kinase</keyword>
<evidence type="ECO:0000256" key="2">
    <source>
        <dbReference type="ARBA" id="ARBA00012513"/>
    </source>
</evidence>
<evidence type="ECO:0000256" key="20">
    <source>
        <dbReference type="SAM" id="MobiDB-lite"/>
    </source>
</evidence>
<evidence type="ECO:0000313" key="25">
    <source>
        <dbReference type="EMBL" id="PPQ77748.1"/>
    </source>
</evidence>
<evidence type="ECO:0000256" key="19">
    <source>
        <dbReference type="PROSITE-ProRule" id="PRU10141"/>
    </source>
</evidence>
<keyword evidence="14" id="KW-0175">Coiled coil</keyword>
<dbReference type="AlphaFoldDB" id="A0A409WGT8"/>
<comment type="catalytic activity">
    <reaction evidence="17">
        <text>L-threonyl-[protein] + ATP = O-phospho-L-threonyl-[protein] + ADP + H(+)</text>
        <dbReference type="Rhea" id="RHEA:46608"/>
        <dbReference type="Rhea" id="RHEA-COMP:11060"/>
        <dbReference type="Rhea" id="RHEA-COMP:11605"/>
        <dbReference type="ChEBI" id="CHEBI:15378"/>
        <dbReference type="ChEBI" id="CHEBI:30013"/>
        <dbReference type="ChEBI" id="CHEBI:30616"/>
        <dbReference type="ChEBI" id="CHEBI:61977"/>
        <dbReference type="ChEBI" id="CHEBI:456216"/>
        <dbReference type="EC" id="2.7.11.1"/>
    </reaction>
</comment>
<feature type="compositionally biased region" description="Low complexity" evidence="20">
    <location>
        <begin position="1"/>
        <end position="20"/>
    </location>
</feature>
<evidence type="ECO:0000256" key="7">
    <source>
        <dbReference type="ARBA" id="ARBA00022679"/>
    </source>
</evidence>
<feature type="compositionally biased region" description="Basic and acidic residues" evidence="20">
    <location>
        <begin position="1092"/>
        <end position="1106"/>
    </location>
</feature>
<dbReference type="Proteomes" id="UP000283269">
    <property type="component" value="Unassembled WGS sequence"/>
</dbReference>
<keyword evidence="7" id="KW-0808">Transferase</keyword>
<dbReference type="GO" id="GO:0106310">
    <property type="term" value="F:protein serine kinase activity"/>
    <property type="evidence" value="ECO:0007669"/>
    <property type="project" value="RHEA"/>
</dbReference>
<dbReference type="PROSITE" id="PS50011">
    <property type="entry name" value="PROTEIN_KINASE_DOM"/>
    <property type="match status" value="1"/>
</dbReference>
<dbReference type="GO" id="GO:0005856">
    <property type="term" value="C:cytoskeleton"/>
    <property type="evidence" value="ECO:0007669"/>
    <property type="project" value="TreeGrafter"/>
</dbReference>
<dbReference type="PANTHER" id="PTHR22988">
    <property type="entry name" value="MYOTONIC DYSTROPHY S/T KINASE-RELATED"/>
    <property type="match status" value="1"/>
</dbReference>
<dbReference type="FunFam" id="3.30.200.20:FF:000192">
    <property type="entry name" value="Serine/threonine-protein kinase cot-1"/>
    <property type="match status" value="1"/>
</dbReference>
<dbReference type="SMART" id="SM00220">
    <property type="entry name" value="S_TKc"/>
    <property type="match status" value="1"/>
</dbReference>
<dbReference type="Pfam" id="PF00270">
    <property type="entry name" value="DEAD"/>
    <property type="match status" value="1"/>
</dbReference>
<evidence type="ECO:0000256" key="1">
    <source>
        <dbReference type="ARBA" id="ARBA00004604"/>
    </source>
</evidence>
<dbReference type="CDD" id="cd21773">
    <property type="entry name" value="MobB_CBK1"/>
    <property type="match status" value="1"/>
</dbReference>
<dbReference type="SMART" id="SM00487">
    <property type="entry name" value="DEXDc"/>
    <property type="match status" value="1"/>
</dbReference>
<dbReference type="PROSITE" id="PS51285">
    <property type="entry name" value="AGC_KINASE_CTER"/>
    <property type="match status" value="1"/>
</dbReference>
<feature type="region of interest" description="Disordered" evidence="20">
    <location>
        <begin position="1060"/>
        <end position="1118"/>
    </location>
</feature>
<evidence type="ECO:0000256" key="18">
    <source>
        <dbReference type="ARBA" id="ARBA00048679"/>
    </source>
</evidence>
<evidence type="ECO:0000256" key="13">
    <source>
        <dbReference type="ARBA" id="ARBA00022884"/>
    </source>
</evidence>
<gene>
    <name evidence="25" type="ORF">CVT25_011183</name>
</gene>
<feature type="compositionally biased region" description="Polar residues" evidence="20">
    <location>
        <begin position="25"/>
        <end position="34"/>
    </location>
</feature>
<evidence type="ECO:0000256" key="16">
    <source>
        <dbReference type="ARBA" id="ARBA00038271"/>
    </source>
</evidence>
<dbReference type="InterPro" id="IPR008271">
    <property type="entry name" value="Ser/Thr_kinase_AS"/>
</dbReference>
<proteinExistence type="inferred from homology"/>
<dbReference type="Pfam" id="PF00069">
    <property type="entry name" value="Pkinase"/>
    <property type="match status" value="2"/>
</dbReference>
<dbReference type="Pfam" id="PF00271">
    <property type="entry name" value="Helicase_C"/>
    <property type="match status" value="1"/>
</dbReference>
<dbReference type="CDD" id="cd17960">
    <property type="entry name" value="DEADc_DDX55"/>
    <property type="match status" value="1"/>
</dbReference>
<dbReference type="SMART" id="SM00133">
    <property type="entry name" value="S_TK_X"/>
    <property type="match status" value="1"/>
</dbReference>
<dbReference type="PROSITE" id="PS51192">
    <property type="entry name" value="HELICASE_ATP_BIND_1"/>
    <property type="match status" value="1"/>
</dbReference>
<dbReference type="InParanoid" id="A0A409WGT8"/>
<dbReference type="InterPro" id="IPR000961">
    <property type="entry name" value="AGC-kinase_C"/>
</dbReference>
<evidence type="ECO:0000259" key="23">
    <source>
        <dbReference type="PROSITE" id="PS51194"/>
    </source>
</evidence>
<dbReference type="InterPro" id="IPR011009">
    <property type="entry name" value="Kinase-like_dom_sf"/>
</dbReference>
<feature type="compositionally biased region" description="Basic residues" evidence="20">
    <location>
        <begin position="1071"/>
        <end position="1082"/>
    </location>
</feature>
<evidence type="ECO:0000256" key="5">
    <source>
        <dbReference type="ARBA" id="ARBA00022552"/>
    </source>
</evidence>
<dbReference type="Pfam" id="PF23681">
    <property type="entry name" value="CTT_SPB4"/>
    <property type="match status" value="1"/>
</dbReference>
<dbReference type="GO" id="GO:0005524">
    <property type="term" value="F:ATP binding"/>
    <property type="evidence" value="ECO:0007669"/>
    <property type="project" value="UniProtKB-UniRule"/>
</dbReference>
<accession>A0A409WGT8</accession>
<evidence type="ECO:0000256" key="14">
    <source>
        <dbReference type="ARBA" id="ARBA00023054"/>
    </source>
</evidence>